<protein>
    <recommendedName>
        <fullName evidence="6">Plus3 domain-containing protein</fullName>
    </recommendedName>
</protein>
<evidence type="ECO:0000259" key="4">
    <source>
        <dbReference type="PROSITE" id="PS51360"/>
    </source>
</evidence>
<dbReference type="InterPro" id="IPR004343">
    <property type="entry name" value="Plus-3_dom"/>
</dbReference>
<dbReference type="SUPFAM" id="SSF159042">
    <property type="entry name" value="Plus3-like"/>
    <property type="match status" value="1"/>
</dbReference>
<dbReference type="Pfam" id="PF03126">
    <property type="entry name" value="Plus-3"/>
    <property type="match status" value="1"/>
</dbReference>
<feature type="region of interest" description="Disordered" evidence="2">
    <location>
        <begin position="161"/>
        <end position="184"/>
    </location>
</feature>
<dbReference type="OMA" id="VTTEWHI"/>
<name>G0TWE1_TRYVY</name>
<feature type="domain" description="RING-type" evidence="3">
    <location>
        <begin position="244"/>
        <end position="280"/>
    </location>
</feature>
<dbReference type="AlphaFoldDB" id="G0TWE1"/>
<dbReference type="GO" id="GO:0008270">
    <property type="term" value="F:zinc ion binding"/>
    <property type="evidence" value="ECO:0007669"/>
    <property type="project" value="UniProtKB-KW"/>
</dbReference>
<dbReference type="InterPro" id="IPR001841">
    <property type="entry name" value="Znf_RING"/>
</dbReference>
<keyword evidence="1" id="KW-0479">Metal-binding</keyword>
<dbReference type="InterPro" id="IPR013083">
    <property type="entry name" value="Znf_RING/FYVE/PHD"/>
</dbReference>
<keyword evidence="1" id="KW-0863">Zinc-finger</keyword>
<dbReference type="Gene3D" id="3.30.40.10">
    <property type="entry name" value="Zinc/RING finger domain, C3HC4 (zinc finger)"/>
    <property type="match status" value="1"/>
</dbReference>
<reference evidence="5" key="1">
    <citation type="journal article" date="2012" name="Proc. Natl. Acad. Sci. U.S.A.">
        <title>Antigenic diversity is generated by distinct evolutionary mechanisms in African trypanosome species.</title>
        <authorList>
            <person name="Jackson A.P."/>
            <person name="Berry A."/>
            <person name="Aslett M."/>
            <person name="Allison H.C."/>
            <person name="Burton P."/>
            <person name="Vavrova-Anderson J."/>
            <person name="Brown R."/>
            <person name="Browne H."/>
            <person name="Corton N."/>
            <person name="Hauser H."/>
            <person name="Gamble J."/>
            <person name="Gilderthorp R."/>
            <person name="Marcello L."/>
            <person name="McQuillan J."/>
            <person name="Otto T.D."/>
            <person name="Quail M.A."/>
            <person name="Sanders M.J."/>
            <person name="van Tonder A."/>
            <person name="Ginger M.L."/>
            <person name="Field M.C."/>
            <person name="Barry J.D."/>
            <person name="Hertz-Fowler C."/>
            <person name="Berriman M."/>
        </authorList>
    </citation>
    <scope>NUCLEOTIDE SEQUENCE</scope>
    <source>
        <strain evidence="5">Y486</strain>
    </source>
</reference>
<organism evidence="5">
    <name type="scientific">Trypanosoma vivax (strain Y486)</name>
    <dbReference type="NCBI Taxonomy" id="1055687"/>
    <lineage>
        <taxon>Eukaryota</taxon>
        <taxon>Discoba</taxon>
        <taxon>Euglenozoa</taxon>
        <taxon>Kinetoplastea</taxon>
        <taxon>Metakinetoplastina</taxon>
        <taxon>Trypanosomatida</taxon>
        <taxon>Trypanosomatidae</taxon>
        <taxon>Trypanosoma</taxon>
        <taxon>Duttonella</taxon>
    </lineage>
</organism>
<dbReference type="InterPro" id="IPR036128">
    <property type="entry name" value="Plus3-like_sf"/>
</dbReference>
<proteinExistence type="predicted"/>
<accession>G0TWE1</accession>
<dbReference type="PROSITE" id="PS51360">
    <property type="entry name" value="PLUS3"/>
    <property type="match status" value="1"/>
</dbReference>
<dbReference type="EMBL" id="HE573022">
    <property type="protein sequence ID" value="CCC48279.1"/>
    <property type="molecule type" value="Genomic_DNA"/>
</dbReference>
<evidence type="ECO:0000259" key="3">
    <source>
        <dbReference type="PROSITE" id="PS50089"/>
    </source>
</evidence>
<evidence type="ECO:0008006" key="6">
    <source>
        <dbReference type="Google" id="ProtNLM"/>
    </source>
</evidence>
<gene>
    <name evidence="5" type="ORF">TVY486_0600700</name>
</gene>
<sequence length="294" mass="34392">MSDDRHEEYLVNEQPSPPSLEMLQKLQLFRTTLVNFIEWKNFEEVVHGCFVRVLLEMRSEDVRRDNSDQYYIACIKGARRGPKYSGFSADMSSTEWHIVIELPPCFRATQNGNVVQLNSISNSPFRQSEYQQWVGMAREVGLPFLSLPQLQFRLDMLDEHKQQALAPEPRRKRNGENPQLSEMRDKALQKMREEAKEEILKTHVQMPHLTELQQLSLDQLQEIEREVLEMISRVRVLINERSKCMLCRRKLCTVICYPCKHKVLCKGCVEQINNVCPAPNCNIRVTETFEAYTS</sequence>
<evidence type="ECO:0000256" key="2">
    <source>
        <dbReference type="SAM" id="MobiDB-lite"/>
    </source>
</evidence>
<dbReference type="Gene3D" id="3.90.70.200">
    <property type="entry name" value="Plus-3 domain"/>
    <property type="match status" value="1"/>
</dbReference>
<dbReference type="SMART" id="SM00719">
    <property type="entry name" value="Plus3"/>
    <property type="match status" value="1"/>
</dbReference>
<keyword evidence="1" id="KW-0862">Zinc</keyword>
<evidence type="ECO:0000256" key="1">
    <source>
        <dbReference type="PROSITE-ProRule" id="PRU00175"/>
    </source>
</evidence>
<dbReference type="PROSITE" id="PS50089">
    <property type="entry name" value="ZF_RING_2"/>
    <property type="match status" value="1"/>
</dbReference>
<dbReference type="VEuPathDB" id="TriTrypDB:TvY486_0600700"/>
<feature type="domain" description="Plus3" evidence="4">
    <location>
        <begin position="17"/>
        <end position="162"/>
    </location>
</feature>
<dbReference type="FunFam" id="3.30.40.10:FF:000860">
    <property type="entry name" value="Plus-3 domain/Zinc finger"/>
    <property type="match status" value="1"/>
</dbReference>
<evidence type="ECO:0000313" key="5">
    <source>
        <dbReference type="EMBL" id="CCC48279.1"/>
    </source>
</evidence>
<dbReference type="GO" id="GO:0003677">
    <property type="term" value="F:DNA binding"/>
    <property type="evidence" value="ECO:0007669"/>
    <property type="project" value="InterPro"/>
</dbReference>